<gene>
    <name evidence="2" type="ORF">C8F04DRAFT_170273</name>
</gene>
<feature type="region of interest" description="Disordered" evidence="1">
    <location>
        <begin position="159"/>
        <end position="189"/>
    </location>
</feature>
<sequence>MAVCKPLCVHTPGAVCTALDLQSVLADAGASRPPLDACRCRAGVYGGAVDAPRRRTALARAWRYTPSAHAHVCDAYVRCAPVCTVFCTRASLCRFCRPQYSRARCSPVRQGWPPTSFSRSERARRKKCLQIYDPCILAITSTILMFSRFSVNFSCSMTSASDRCVPNPDMRARRASRRPTSSDHTARQPRRVVPLSVCTQIHAIRSVIPGFAGRSAAHSTRIHPRASFC</sequence>
<evidence type="ECO:0000313" key="3">
    <source>
        <dbReference type="Proteomes" id="UP001218188"/>
    </source>
</evidence>
<protein>
    <submittedName>
        <fullName evidence="2">Uncharacterized protein</fullName>
    </submittedName>
</protein>
<proteinExistence type="predicted"/>
<dbReference type="AlphaFoldDB" id="A0AAD6T915"/>
<accession>A0AAD6T915</accession>
<dbReference type="Proteomes" id="UP001218188">
    <property type="component" value="Unassembled WGS sequence"/>
</dbReference>
<comment type="caution">
    <text evidence="2">The sequence shown here is derived from an EMBL/GenBank/DDBJ whole genome shotgun (WGS) entry which is preliminary data.</text>
</comment>
<evidence type="ECO:0000313" key="2">
    <source>
        <dbReference type="EMBL" id="KAJ7041126.1"/>
    </source>
</evidence>
<reference evidence="2" key="1">
    <citation type="submission" date="2023-03" db="EMBL/GenBank/DDBJ databases">
        <title>Massive genome expansion in bonnet fungi (Mycena s.s.) driven by repeated elements and novel gene families across ecological guilds.</title>
        <authorList>
            <consortium name="Lawrence Berkeley National Laboratory"/>
            <person name="Harder C.B."/>
            <person name="Miyauchi S."/>
            <person name="Viragh M."/>
            <person name="Kuo A."/>
            <person name="Thoen E."/>
            <person name="Andreopoulos B."/>
            <person name="Lu D."/>
            <person name="Skrede I."/>
            <person name="Drula E."/>
            <person name="Henrissat B."/>
            <person name="Morin E."/>
            <person name="Kohler A."/>
            <person name="Barry K."/>
            <person name="LaButti K."/>
            <person name="Morin E."/>
            <person name="Salamov A."/>
            <person name="Lipzen A."/>
            <person name="Mereny Z."/>
            <person name="Hegedus B."/>
            <person name="Baldrian P."/>
            <person name="Stursova M."/>
            <person name="Weitz H."/>
            <person name="Taylor A."/>
            <person name="Grigoriev I.V."/>
            <person name="Nagy L.G."/>
            <person name="Martin F."/>
            <person name="Kauserud H."/>
        </authorList>
    </citation>
    <scope>NUCLEOTIDE SEQUENCE</scope>
    <source>
        <strain evidence="2">CBHHK200</strain>
    </source>
</reference>
<keyword evidence="3" id="KW-1185">Reference proteome</keyword>
<name>A0AAD6T915_9AGAR</name>
<organism evidence="2 3">
    <name type="scientific">Mycena alexandri</name>
    <dbReference type="NCBI Taxonomy" id="1745969"/>
    <lineage>
        <taxon>Eukaryota</taxon>
        <taxon>Fungi</taxon>
        <taxon>Dikarya</taxon>
        <taxon>Basidiomycota</taxon>
        <taxon>Agaricomycotina</taxon>
        <taxon>Agaricomycetes</taxon>
        <taxon>Agaricomycetidae</taxon>
        <taxon>Agaricales</taxon>
        <taxon>Marasmiineae</taxon>
        <taxon>Mycenaceae</taxon>
        <taxon>Mycena</taxon>
    </lineage>
</organism>
<dbReference type="EMBL" id="JARJCM010000018">
    <property type="protein sequence ID" value="KAJ7041126.1"/>
    <property type="molecule type" value="Genomic_DNA"/>
</dbReference>
<evidence type="ECO:0000256" key="1">
    <source>
        <dbReference type="SAM" id="MobiDB-lite"/>
    </source>
</evidence>